<proteinExistence type="predicted"/>
<comment type="caution">
    <text evidence="2">The sequence shown here is derived from an EMBL/GenBank/DDBJ whole genome shotgun (WGS) entry which is preliminary data.</text>
</comment>
<feature type="domain" description="MULE transposase" evidence="1">
    <location>
        <begin position="133"/>
        <end position="215"/>
    </location>
</feature>
<organism evidence="2 3">
    <name type="scientific">Lactuca sativa</name>
    <name type="common">Garden lettuce</name>
    <dbReference type="NCBI Taxonomy" id="4236"/>
    <lineage>
        <taxon>Eukaryota</taxon>
        <taxon>Viridiplantae</taxon>
        <taxon>Streptophyta</taxon>
        <taxon>Embryophyta</taxon>
        <taxon>Tracheophyta</taxon>
        <taxon>Spermatophyta</taxon>
        <taxon>Magnoliopsida</taxon>
        <taxon>eudicotyledons</taxon>
        <taxon>Gunneridae</taxon>
        <taxon>Pentapetalae</taxon>
        <taxon>asterids</taxon>
        <taxon>campanulids</taxon>
        <taxon>Asterales</taxon>
        <taxon>Asteraceae</taxon>
        <taxon>Cichorioideae</taxon>
        <taxon>Cichorieae</taxon>
        <taxon>Lactucinae</taxon>
        <taxon>Lactuca</taxon>
    </lineage>
</organism>
<gene>
    <name evidence="2" type="ORF">LSAT_V11C600341710</name>
</gene>
<evidence type="ECO:0000313" key="2">
    <source>
        <dbReference type="EMBL" id="KAJ0199786.1"/>
    </source>
</evidence>
<dbReference type="PANTHER" id="PTHR31973">
    <property type="entry name" value="POLYPROTEIN, PUTATIVE-RELATED"/>
    <property type="match status" value="1"/>
</dbReference>
<dbReference type="InterPro" id="IPR018289">
    <property type="entry name" value="MULE_transposase_dom"/>
</dbReference>
<evidence type="ECO:0000259" key="1">
    <source>
        <dbReference type="Pfam" id="PF10551"/>
    </source>
</evidence>
<dbReference type="PANTHER" id="PTHR31973:SF188">
    <property type="entry name" value="POLYPROTEIN, PUTATIVE-RELATED"/>
    <property type="match status" value="1"/>
</dbReference>
<dbReference type="EMBL" id="NBSK02000006">
    <property type="protein sequence ID" value="KAJ0199786.1"/>
    <property type="molecule type" value="Genomic_DNA"/>
</dbReference>
<evidence type="ECO:0000313" key="3">
    <source>
        <dbReference type="Proteomes" id="UP000235145"/>
    </source>
</evidence>
<sequence>MKKLHNKGINHLVEESYHSHYSFDNEYELLNFDFKIDACSNKSQVMKVHSKFPNKLILVLEAISVITNMQLKDGLVMFVTNKHKSDGDVSPANLKKWLMQNYNVDVPYMRVFRGREQAYSDMYGKWDDSYGSFNGVLAVATSIDGNNDMFLVAYDVLEFENTKSWTWFLKSLKKAIGTPNGLVISSDMHKGLEVSITHVYPNVKHHEYISHLYRNFKKHFKGDYFRTRLWGATKTYFVSKHDRMFNKIASVCKDVIIYFNENHDKIWSRSKFGTLVKCDYITNNISETFNSWVGDIHYKLVLDLLAAIREKLMQPFNKKRKIVNKWKGTLNLGNFEVCRSSDNRAQVNYKGKSWEVILDEKIYRCRVWQVKGLPCVHATVFIAFTRESDWDKYVDTYFTIHKFKEAYALEVAPMSGKDQWGHIETIEKIYSPIIKRPPGRPKKNKIIPHDEPKKRHRCPRCGMFGHHEKTCKNPASQGFDDASTNKMKEHKKNNEFLLRV</sequence>
<protein>
    <recommendedName>
        <fullName evidence="1">MULE transposase domain-containing protein</fullName>
    </recommendedName>
</protein>
<accession>A0A9R1V550</accession>
<dbReference type="AlphaFoldDB" id="A0A9R1V550"/>
<dbReference type="Proteomes" id="UP000235145">
    <property type="component" value="Unassembled WGS sequence"/>
</dbReference>
<dbReference type="Pfam" id="PF10551">
    <property type="entry name" value="MULE"/>
    <property type="match status" value="1"/>
</dbReference>
<keyword evidence="3" id="KW-1185">Reference proteome</keyword>
<reference evidence="2 3" key="1">
    <citation type="journal article" date="2017" name="Nat. Commun.">
        <title>Genome assembly with in vitro proximity ligation data and whole-genome triplication in lettuce.</title>
        <authorList>
            <person name="Reyes-Chin-Wo S."/>
            <person name="Wang Z."/>
            <person name="Yang X."/>
            <person name="Kozik A."/>
            <person name="Arikit S."/>
            <person name="Song C."/>
            <person name="Xia L."/>
            <person name="Froenicke L."/>
            <person name="Lavelle D.O."/>
            <person name="Truco M.J."/>
            <person name="Xia R."/>
            <person name="Zhu S."/>
            <person name="Xu C."/>
            <person name="Xu H."/>
            <person name="Xu X."/>
            <person name="Cox K."/>
            <person name="Korf I."/>
            <person name="Meyers B.C."/>
            <person name="Michelmore R.W."/>
        </authorList>
    </citation>
    <scope>NUCLEOTIDE SEQUENCE [LARGE SCALE GENOMIC DNA]</scope>
    <source>
        <strain evidence="3">cv. Salinas</strain>
        <tissue evidence="2">Seedlings</tissue>
    </source>
</reference>
<name>A0A9R1V550_LACSA</name>